<gene>
    <name evidence="10" type="ORF">COW36_12335</name>
</gene>
<organism evidence="10 11">
    <name type="scientific">bacterium (Candidatus Blackallbacteria) CG17_big_fil_post_rev_8_21_14_2_50_48_46</name>
    <dbReference type="NCBI Taxonomy" id="2014261"/>
    <lineage>
        <taxon>Bacteria</taxon>
        <taxon>Candidatus Blackallbacteria</taxon>
    </lineage>
</organism>
<reference evidence="10 11" key="1">
    <citation type="submission" date="2017-09" db="EMBL/GenBank/DDBJ databases">
        <title>Depth-based differentiation of microbial function through sediment-hosted aquifers and enrichment of novel symbionts in the deep terrestrial subsurface.</title>
        <authorList>
            <person name="Probst A.J."/>
            <person name="Ladd B."/>
            <person name="Jarett J.K."/>
            <person name="Geller-Mcgrath D.E."/>
            <person name="Sieber C.M."/>
            <person name="Emerson J.B."/>
            <person name="Anantharaman K."/>
            <person name="Thomas B.C."/>
            <person name="Malmstrom R."/>
            <person name="Stieglmeier M."/>
            <person name="Klingl A."/>
            <person name="Woyke T."/>
            <person name="Ryan C.M."/>
            <person name="Banfield J.F."/>
        </authorList>
    </citation>
    <scope>NUCLEOTIDE SEQUENCE [LARGE SCALE GENOMIC DNA]</scope>
    <source>
        <strain evidence="10">CG17_big_fil_post_rev_8_21_14_2_50_48_46</strain>
    </source>
</reference>
<dbReference type="AlphaFoldDB" id="A0A2M7G3T4"/>
<dbReference type="PANTHER" id="PTHR30329:SF21">
    <property type="entry name" value="LIPOPROTEIN YIAD-RELATED"/>
    <property type="match status" value="1"/>
</dbReference>
<keyword evidence="3" id="KW-1003">Cell membrane</keyword>
<dbReference type="InterPro" id="IPR006665">
    <property type="entry name" value="OmpA-like"/>
</dbReference>
<keyword evidence="6 7" id="KW-0472">Membrane</keyword>
<keyword evidence="5" id="KW-1133">Transmembrane helix</keyword>
<name>A0A2M7G3T4_9BACT</name>
<evidence type="ECO:0000256" key="4">
    <source>
        <dbReference type="ARBA" id="ARBA00022692"/>
    </source>
</evidence>
<dbReference type="Proteomes" id="UP000231019">
    <property type="component" value="Unassembled WGS sequence"/>
</dbReference>
<sequence length="276" mass="30841">MSRRRKKAEGHINHERWMVSFADFMTLLFALFVVLFAVSSVDQHKYEQMTVSVEKAFGVVPGQAADLLEKKPGESAGVSIVRPIVAHPPMEALRKANADTNQKLEKILKNSEQLSKLLRLRKEERGSVLQLQDSLFFASGSSQLRPEAFPVLKKLAQELHQLNLPLRIEGHTDNVPVQGGLSSNWELSALRATQVLMFLAKNSKIQPSTMSVAGYGEFRPIASNQTESGRARNRRVDIVVLSSIASLQEPVNNSYTTQSPDQLNQELEAKLLSRRK</sequence>
<evidence type="ECO:0000256" key="5">
    <source>
        <dbReference type="ARBA" id="ARBA00022989"/>
    </source>
</evidence>
<feature type="domain" description="OmpA-like" evidence="9">
    <location>
        <begin position="124"/>
        <end position="244"/>
    </location>
</feature>
<feature type="coiled-coil region" evidence="8">
    <location>
        <begin position="90"/>
        <end position="117"/>
    </location>
</feature>
<protein>
    <recommendedName>
        <fullName evidence="9">OmpA-like domain-containing protein</fullName>
    </recommendedName>
</protein>
<evidence type="ECO:0000313" key="10">
    <source>
        <dbReference type="EMBL" id="PIW16548.1"/>
    </source>
</evidence>
<comment type="caution">
    <text evidence="10">The sequence shown here is derived from an EMBL/GenBank/DDBJ whole genome shotgun (WGS) entry which is preliminary data.</text>
</comment>
<keyword evidence="4" id="KW-0812">Transmembrane</keyword>
<evidence type="ECO:0000256" key="7">
    <source>
        <dbReference type="PROSITE-ProRule" id="PRU00473"/>
    </source>
</evidence>
<dbReference type="Pfam" id="PF13677">
    <property type="entry name" value="MotB_plug"/>
    <property type="match status" value="1"/>
</dbReference>
<comment type="similarity">
    <text evidence="2">Belongs to the MotB family.</text>
</comment>
<comment type="subcellular location">
    <subcellularLocation>
        <location evidence="1">Cell membrane</location>
        <topology evidence="1">Single-pass membrane protein</topology>
    </subcellularLocation>
</comment>
<evidence type="ECO:0000256" key="3">
    <source>
        <dbReference type="ARBA" id="ARBA00022475"/>
    </source>
</evidence>
<keyword evidence="8" id="KW-0175">Coiled coil</keyword>
<dbReference type="GO" id="GO:0005886">
    <property type="term" value="C:plasma membrane"/>
    <property type="evidence" value="ECO:0007669"/>
    <property type="project" value="UniProtKB-SubCell"/>
</dbReference>
<dbReference type="Gene3D" id="3.30.1330.60">
    <property type="entry name" value="OmpA-like domain"/>
    <property type="match status" value="1"/>
</dbReference>
<dbReference type="PROSITE" id="PS51123">
    <property type="entry name" value="OMPA_2"/>
    <property type="match status" value="1"/>
</dbReference>
<dbReference type="EMBL" id="PFFQ01000037">
    <property type="protein sequence ID" value="PIW16548.1"/>
    <property type="molecule type" value="Genomic_DNA"/>
</dbReference>
<dbReference type="Pfam" id="PF00691">
    <property type="entry name" value="OmpA"/>
    <property type="match status" value="1"/>
</dbReference>
<proteinExistence type="inferred from homology"/>
<evidence type="ECO:0000256" key="6">
    <source>
        <dbReference type="ARBA" id="ARBA00023136"/>
    </source>
</evidence>
<accession>A0A2M7G3T4</accession>
<evidence type="ECO:0000256" key="2">
    <source>
        <dbReference type="ARBA" id="ARBA00008914"/>
    </source>
</evidence>
<evidence type="ECO:0000259" key="9">
    <source>
        <dbReference type="PROSITE" id="PS51123"/>
    </source>
</evidence>
<evidence type="ECO:0000256" key="1">
    <source>
        <dbReference type="ARBA" id="ARBA00004162"/>
    </source>
</evidence>
<dbReference type="InterPro" id="IPR036737">
    <property type="entry name" value="OmpA-like_sf"/>
</dbReference>
<dbReference type="PANTHER" id="PTHR30329">
    <property type="entry name" value="STATOR ELEMENT OF FLAGELLAR MOTOR COMPLEX"/>
    <property type="match status" value="1"/>
</dbReference>
<dbReference type="CDD" id="cd07185">
    <property type="entry name" value="OmpA_C-like"/>
    <property type="match status" value="1"/>
</dbReference>
<dbReference type="InterPro" id="IPR050330">
    <property type="entry name" value="Bact_OuterMem_StrucFunc"/>
</dbReference>
<dbReference type="SUPFAM" id="SSF103088">
    <property type="entry name" value="OmpA-like"/>
    <property type="match status" value="1"/>
</dbReference>
<evidence type="ECO:0000313" key="11">
    <source>
        <dbReference type="Proteomes" id="UP000231019"/>
    </source>
</evidence>
<dbReference type="InterPro" id="IPR025713">
    <property type="entry name" value="MotB-like_N_dom"/>
</dbReference>
<evidence type="ECO:0000256" key="8">
    <source>
        <dbReference type="SAM" id="Coils"/>
    </source>
</evidence>